<gene>
    <name evidence="10 12" type="primary">idi</name>
    <name evidence="12" type="ORF">ACFFU4_16465</name>
</gene>
<evidence type="ECO:0000256" key="8">
    <source>
        <dbReference type="ARBA" id="ARBA00023229"/>
    </source>
</evidence>
<evidence type="ECO:0000256" key="9">
    <source>
        <dbReference type="ARBA" id="ARBA00023235"/>
    </source>
</evidence>
<feature type="active site" evidence="10">
    <location>
        <position position="62"/>
    </location>
</feature>
<evidence type="ECO:0000256" key="4">
    <source>
        <dbReference type="ARBA" id="ARBA00022490"/>
    </source>
</evidence>
<evidence type="ECO:0000256" key="2">
    <source>
        <dbReference type="ARBA" id="ARBA00007579"/>
    </source>
</evidence>
<comment type="similarity">
    <text evidence="2 10">Belongs to the IPP isomerase type 1 family.</text>
</comment>
<keyword evidence="5 10" id="KW-0479">Metal-binding</keyword>
<dbReference type="Pfam" id="PF00293">
    <property type="entry name" value="NUDIX"/>
    <property type="match status" value="1"/>
</dbReference>
<dbReference type="Gene3D" id="3.90.79.10">
    <property type="entry name" value="Nucleoside Triphosphate Pyrophosphohydrolase"/>
    <property type="match status" value="1"/>
</dbReference>
<feature type="binding site" evidence="10">
    <location>
        <position position="64"/>
    </location>
    <ligand>
        <name>Mn(2+)</name>
        <dbReference type="ChEBI" id="CHEBI:29035"/>
    </ligand>
</feature>
<evidence type="ECO:0000256" key="10">
    <source>
        <dbReference type="HAMAP-Rule" id="MF_00202"/>
    </source>
</evidence>
<feature type="domain" description="Nudix hydrolase" evidence="11">
    <location>
        <begin position="26"/>
        <end position="160"/>
    </location>
</feature>
<dbReference type="PIRSF" id="PIRSF018427">
    <property type="entry name" value="Isopntndiph_ism"/>
    <property type="match status" value="1"/>
</dbReference>
<dbReference type="InterPro" id="IPR000086">
    <property type="entry name" value="NUDIX_hydrolase_dom"/>
</dbReference>
<dbReference type="InterPro" id="IPR015797">
    <property type="entry name" value="NUDIX_hydrolase-like_dom_sf"/>
</dbReference>
<evidence type="ECO:0000259" key="11">
    <source>
        <dbReference type="PROSITE" id="PS51462"/>
    </source>
</evidence>
<dbReference type="InterPro" id="IPR056375">
    <property type="entry name" value="Idi_bact"/>
</dbReference>
<dbReference type="PROSITE" id="PS51462">
    <property type="entry name" value="NUDIX"/>
    <property type="match status" value="1"/>
</dbReference>
<dbReference type="CDD" id="cd02885">
    <property type="entry name" value="NUDIX_IPP_Isomerase"/>
    <property type="match status" value="1"/>
</dbReference>
<protein>
    <recommendedName>
        <fullName evidence="3 10">Isopentenyl-diphosphate Delta-isomerase</fullName>
        <shortName evidence="10">IPP isomerase</shortName>
        <ecNumber evidence="3 10">5.3.3.2</ecNumber>
    </recommendedName>
    <alternativeName>
        <fullName evidence="10">IPP:DMAPP isomerase</fullName>
    </alternativeName>
    <alternativeName>
        <fullName evidence="10">Isopentenyl pyrophosphate isomerase</fullName>
    </alternativeName>
</protein>
<dbReference type="InterPro" id="IPR011876">
    <property type="entry name" value="IsopentenylPP_isomerase_typ1"/>
</dbReference>
<dbReference type="GO" id="GO:0004452">
    <property type="term" value="F:isopentenyl-diphosphate delta-isomerase activity"/>
    <property type="evidence" value="ECO:0007669"/>
    <property type="project" value="UniProtKB-EC"/>
</dbReference>
<feature type="binding site" evidence="10">
    <location>
        <position position="82"/>
    </location>
    <ligand>
        <name>Mg(2+)</name>
        <dbReference type="ChEBI" id="CHEBI:18420"/>
    </ligand>
</feature>
<dbReference type="PANTHER" id="PTHR10885">
    <property type="entry name" value="ISOPENTENYL-DIPHOSPHATE DELTA-ISOMERASE"/>
    <property type="match status" value="1"/>
</dbReference>
<evidence type="ECO:0000256" key="1">
    <source>
        <dbReference type="ARBA" id="ARBA00004826"/>
    </source>
</evidence>
<name>A0ABV5I3U6_9RHOB</name>
<evidence type="ECO:0000256" key="3">
    <source>
        <dbReference type="ARBA" id="ARBA00012057"/>
    </source>
</evidence>
<reference evidence="12 13" key="1">
    <citation type="submission" date="2024-09" db="EMBL/GenBank/DDBJ databases">
        <authorList>
            <person name="Sun Q."/>
            <person name="Mori K."/>
        </authorList>
    </citation>
    <scope>NUCLEOTIDE SEQUENCE [LARGE SCALE GENOMIC DNA]</scope>
    <source>
        <strain evidence="12 13">CECT 9424</strain>
    </source>
</reference>
<keyword evidence="8 10" id="KW-0414">Isoprene biosynthesis</keyword>
<dbReference type="SUPFAM" id="SSF55811">
    <property type="entry name" value="Nudix"/>
    <property type="match status" value="1"/>
</dbReference>
<proteinExistence type="inferred from homology"/>
<comment type="catalytic activity">
    <reaction evidence="10">
        <text>isopentenyl diphosphate = dimethylallyl diphosphate</text>
        <dbReference type="Rhea" id="RHEA:23284"/>
        <dbReference type="ChEBI" id="CHEBI:57623"/>
        <dbReference type="ChEBI" id="CHEBI:128769"/>
        <dbReference type="EC" id="5.3.3.2"/>
    </reaction>
</comment>
<evidence type="ECO:0000313" key="13">
    <source>
        <dbReference type="Proteomes" id="UP001589670"/>
    </source>
</evidence>
<sequence>MTEMIPTWIDGDLVAVEKLEAHERGLRHKAVSVFVLNGDAVLVQRRALGKYHTPGLWANTCCTHPRWGEAPLACARRRLVEELGLHGLPLEPRGQVEYRADVGAGLIEHEVVEVFVARMPERVVPVPNPDEVMAVEWVTRSVLDARIRNAPADFTPWLRIYLRDHAAQIFAGAEKLPEFPA</sequence>
<comment type="cofactor">
    <cofactor evidence="10">
        <name>Mg(2+)</name>
        <dbReference type="ChEBI" id="CHEBI:18420"/>
    </cofactor>
    <text evidence="10">Binds 1 Mg(2+) ion per subunit. The magnesium ion binds only when substrate is bound.</text>
</comment>
<comment type="function">
    <text evidence="10">Catalyzes the 1,3-allylic rearrangement of the homoallylic substrate isopentenyl (IPP) to its highly electrophilic allylic isomer, dimethylallyl diphosphate (DMAPP).</text>
</comment>
<dbReference type="NCBIfam" id="NF002995">
    <property type="entry name" value="PRK03759.1"/>
    <property type="match status" value="1"/>
</dbReference>
<dbReference type="NCBIfam" id="TIGR02150">
    <property type="entry name" value="IPP_isom_1"/>
    <property type="match status" value="1"/>
</dbReference>
<evidence type="ECO:0000256" key="7">
    <source>
        <dbReference type="ARBA" id="ARBA00023211"/>
    </source>
</evidence>
<keyword evidence="7 10" id="KW-0464">Manganese</keyword>
<evidence type="ECO:0000313" key="12">
    <source>
        <dbReference type="EMBL" id="MFB9151347.1"/>
    </source>
</evidence>
<dbReference type="EMBL" id="JBHMEC010000028">
    <property type="protein sequence ID" value="MFB9151347.1"/>
    <property type="molecule type" value="Genomic_DNA"/>
</dbReference>
<dbReference type="EC" id="5.3.3.2" evidence="3 10"/>
<organism evidence="12 13">
    <name type="scientific">Roseovarius ramblicola</name>
    <dbReference type="NCBI Taxonomy" id="2022336"/>
    <lineage>
        <taxon>Bacteria</taxon>
        <taxon>Pseudomonadati</taxon>
        <taxon>Pseudomonadota</taxon>
        <taxon>Alphaproteobacteria</taxon>
        <taxon>Rhodobacterales</taxon>
        <taxon>Roseobacteraceae</taxon>
        <taxon>Roseovarius</taxon>
    </lineage>
</organism>
<comment type="caution">
    <text evidence="12">The sequence shown here is derived from an EMBL/GenBank/DDBJ whole genome shotgun (WGS) entry which is preliminary data.</text>
</comment>
<dbReference type="RefSeq" id="WP_377070942.1">
    <property type="nucleotide sequence ID" value="NZ_JBHMEC010000028.1"/>
</dbReference>
<feature type="binding site" evidence="10">
    <location>
        <position position="110"/>
    </location>
    <ligand>
        <name>Mn(2+)</name>
        <dbReference type="ChEBI" id="CHEBI:29035"/>
    </ligand>
</feature>
<feature type="binding site" evidence="10">
    <location>
        <position position="108"/>
    </location>
    <ligand>
        <name>Mn(2+)</name>
        <dbReference type="ChEBI" id="CHEBI:29035"/>
    </ligand>
</feature>
<feature type="binding site" evidence="10">
    <location>
        <position position="28"/>
    </location>
    <ligand>
        <name>Mn(2+)</name>
        <dbReference type="ChEBI" id="CHEBI:29035"/>
    </ligand>
</feature>
<evidence type="ECO:0000256" key="6">
    <source>
        <dbReference type="ARBA" id="ARBA00022842"/>
    </source>
</evidence>
<dbReference type="Proteomes" id="UP001589670">
    <property type="component" value="Unassembled WGS sequence"/>
</dbReference>
<keyword evidence="4 10" id="KW-0963">Cytoplasm</keyword>
<keyword evidence="13" id="KW-1185">Reference proteome</keyword>
<feature type="binding site" evidence="10">
    <location>
        <position position="22"/>
    </location>
    <ligand>
        <name>Mn(2+)</name>
        <dbReference type="ChEBI" id="CHEBI:29035"/>
    </ligand>
</feature>
<accession>A0ABV5I3U6</accession>
<dbReference type="HAMAP" id="MF_00202">
    <property type="entry name" value="Idi"/>
    <property type="match status" value="1"/>
</dbReference>
<feature type="active site" evidence="10">
    <location>
        <position position="110"/>
    </location>
</feature>
<keyword evidence="6 10" id="KW-0460">Magnesium</keyword>
<comment type="pathway">
    <text evidence="1 10">Isoprenoid biosynthesis; dimethylallyl diphosphate biosynthesis; dimethylallyl diphosphate from isopentenyl diphosphate: step 1/1.</text>
</comment>
<comment type="cofactor">
    <cofactor evidence="10">
        <name>Mn(2+)</name>
        <dbReference type="ChEBI" id="CHEBI:29035"/>
    </cofactor>
    <text evidence="10">Binds 1 Mn(2+) ion per subunit.</text>
</comment>
<dbReference type="PANTHER" id="PTHR10885:SF0">
    <property type="entry name" value="ISOPENTENYL-DIPHOSPHATE DELTA-ISOMERASE"/>
    <property type="match status" value="1"/>
</dbReference>
<evidence type="ECO:0000256" key="5">
    <source>
        <dbReference type="ARBA" id="ARBA00022723"/>
    </source>
</evidence>
<comment type="subcellular location">
    <subcellularLocation>
        <location evidence="10">Cytoplasm</location>
    </subcellularLocation>
</comment>
<keyword evidence="9 10" id="KW-0413">Isomerase</keyword>